<keyword evidence="4" id="KW-1185">Reference proteome</keyword>
<feature type="compositionally biased region" description="Basic and acidic residues" evidence="1">
    <location>
        <begin position="401"/>
        <end position="413"/>
    </location>
</feature>
<feature type="region of interest" description="Disordered" evidence="1">
    <location>
        <begin position="500"/>
        <end position="544"/>
    </location>
</feature>
<feature type="compositionally biased region" description="Low complexity" evidence="1">
    <location>
        <begin position="597"/>
        <end position="612"/>
    </location>
</feature>
<dbReference type="AlphaFoldDB" id="A0A409YR04"/>
<keyword evidence="2" id="KW-0472">Membrane</keyword>
<feature type="region of interest" description="Disordered" evidence="1">
    <location>
        <begin position="342"/>
        <end position="456"/>
    </location>
</feature>
<feature type="transmembrane region" description="Helical" evidence="2">
    <location>
        <begin position="152"/>
        <end position="178"/>
    </location>
</feature>
<dbReference type="STRING" id="231916.A0A409YR04"/>
<name>A0A409YR04_9AGAR</name>
<dbReference type="OrthoDB" id="3222669at2759"/>
<comment type="caution">
    <text evidence="3">The sequence shown here is derived from an EMBL/GenBank/DDBJ whole genome shotgun (WGS) entry which is preliminary data.</text>
</comment>
<proteinExistence type="predicted"/>
<evidence type="ECO:0000313" key="4">
    <source>
        <dbReference type="Proteomes" id="UP000284706"/>
    </source>
</evidence>
<protein>
    <recommendedName>
        <fullName evidence="5">Transmembrane protein</fullName>
    </recommendedName>
</protein>
<gene>
    <name evidence="3" type="ORF">CVT26_011312</name>
</gene>
<feature type="transmembrane region" description="Helical" evidence="2">
    <location>
        <begin position="257"/>
        <end position="281"/>
    </location>
</feature>
<dbReference type="InParanoid" id="A0A409YR04"/>
<feature type="compositionally biased region" description="Low complexity" evidence="1">
    <location>
        <begin position="500"/>
        <end position="511"/>
    </location>
</feature>
<feature type="region of interest" description="Disordered" evidence="1">
    <location>
        <begin position="571"/>
        <end position="639"/>
    </location>
</feature>
<organism evidence="3 4">
    <name type="scientific">Gymnopilus dilepis</name>
    <dbReference type="NCBI Taxonomy" id="231916"/>
    <lineage>
        <taxon>Eukaryota</taxon>
        <taxon>Fungi</taxon>
        <taxon>Dikarya</taxon>
        <taxon>Basidiomycota</taxon>
        <taxon>Agaricomycotina</taxon>
        <taxon>Agaricomycetes</taxon>
        <taxon>Agaricomycetidae</taxon>
        <taxon>Agaricales</taxon>
        <taxon>Agaricineae</taxon>
        <taxon>Hymenogastraceae</taxon>
        <taxon>Gymnopilus</taxon>
    </lineage>
</organism>
<reference evidence="3 4" key="1">
    <citation type="journal article" date="2018" name="Evol. Lett.">
        <title>Horizontal gene cluster transfer increased hallucinogenic mushroom diversity.</title>
        <authorList>
            <person name="Reynolds H.T."/>
            <person name="Vijayakumar V."/>
            <person name="Gluck-Thaler E."/>
            <person name="Korotkin H.B."/>
            <person name="Matheny P.B."/>
            <person name="Slot J.C."/>
        </authorList>
    </citation>
    <scope>NUCLEOTIDE SEQUENCE [LARGE SCALE GENOMIC DNA]</scope>
    <source>
        <strain evidence="3 4">SRW20</strain>
    </source>
</reference>
<evidence type="ECO:0000256" key="1">
    <source>
        <dbReference type="SAM" id="MobiDB-lite"/>
    </source>
</evidence>
<feature type="transmembrane region" description="Helical" evidence="2">
    <location>
        <begin position="112"/>
        <end position="132"/>
    </location>
</feature>
<feature type="compositionally biased region" description="Low complexity" evidence="1">
    <location>
        <begin position="361"/>
        <end position="374"/>
    </location>
</feature>
<evidence type="ECO:0000313" key="3">
    <source>
        <dbReference type="EMBL" id="PPR05435.1"/>
    </source>
</evidence>
<feature type="compositionally biased region" description="Polar residues" evidence="1">
    <location>
        <begin position="512"/>
        <end position="530"/>
    </location>
</feature>
<accession>A0A409YR04</accession>
<evidence type="ECO:0008006" key="5">
    <source>
        <dbReference type="Google" id="ProtNLM"/>
    </source>
</evidence>
<dbReference type="Proteomes" id="UP000284706">
    <property type="component" value="Unassembled WGS sequence"/>
</dbReference>
<feature type="compositionally biased region" description="Basic and acidic residues" evidence="1">
    <location>
        <begin position="438"/>
        <end position="448"/>
    </location>
</feature>
<sequence length="639" mass="70702">MAAVYLHNAIHSRPPTETRDTVEHSRNLSAISCATLYTNTTSHSQTTTEPLLHPLSSPEAARPYYEHISPESRDAYDSPSHLRWEDRHAAPVETATFVEKDRSPRRRKRRPWRRRTATTAVFQIVICLWAAYNTVRYFIAFTIYGNDLSSGRIFSLAMGTSAGVSFMLSFSSLVLSVLQRRLFNHGATHRYVSFIRSVMQYLASILLLAPAVTSIVLLFLWKHSPNAHYNVDHRCHIDIDALWSPNFNPCSNKSPAWTIWLILSSVRLGLTLLILLVYHIFSAFYPDSPRRPARLRLPSRPASYVPKQLTPENRRPSLGMMLPRSAQDFDATNAGSALSSDELTLRGDFSPPTSRIHLARSRSSGLSGETTSGEQLTFGRSKSSLTDEGDHSEADEALEYAQHDRPSSSENNREFGTPEMYPPSYSQGDEDDDESYDENAHDELRTSDDNIFNLPPIPPTLGYNEFGLPYPPEQDVRVLNGYIRRMPTIESMGSGEIASSIGASSHHAGSMYTSSRPPTRNTLLSFSTSDIDAGESNPPSRANSLSARAEILAAMATRNVVTSEHGELLVRPETALGRRSTPSSFAESPVEGPIGDTHSSSGSRGTSTSYHTATIGSTYVPPSPVDPPRTALLSRENES</sequence>
<feature type="transmembrane region" description="Helical" evidence="2">
    <location>
        <begin position="198"/>
        <end position="221"/>
    </location>
</feature>
<feature type="compositionally biased region" description="Acidic residues" evidence="1">
    <location>
        <begin position="428"/>
        <end position="437"/>
    </location>
</feature>
<keyword evidence="2" id="KW-0812">Transmembrane</keyword>
<keyword evidence="2" id="KW-1133">Transmembrane helix</keyword>
<evidence type="ECO:0000256" key="2">
    <source>
        <dbReference type="SAM" id="Phobius"/>
    </source>
</evidence>
<dbReference type="EMBL" id="NHYE01000482">
    <property type="protein sequence ID" value="PPR05435.1"/>
    <property type="molecule type" value="Genomic_DNA"/>
</dbReference>